<dbReference type="InterPro" id="IPR037448">
    <property type="entry name" value="Zig-8"/>
</dbReference>
<evidence type="ECO:0000259" key="2">
    <source>
        <dbReference type="PROSITE" id="PS50835"/>
    </source>
</evidence>
<protein>
    <submittedName>
        <fullName evidence="3">Putative hemicentin-1-like</fullName>
    </submittedName>
</protein>
<dbReference type="GO" id="GO:0050808">
    <property type="term" value="P:synapse organization"/>
    <property type="evidence" value="ECO:0007669"/>
    <property type="project" value="TreeGrafter"/>
</dbReference>
<dbReference type="SUPFAM" id="SSF48726">
    <property type="entry name" value="Immunoglobulin"/>
    <property type="match status" value="1"/>
</dbReference>
<proteinExistence type="predicted"/>
<dbReference type="AlphaFoldDB" id="A0A3R7PQQ5"/>
<dbReference type="InterPro" id="IPR007110">
    <property type="entry name" value="Ig-like_dom"/>
</dbReference>
<dbReference type="PANTHER" id="PTHR23279:SF36">
    <property type="entry name" value="DEFECTIVE PROBOSCIS EXTENSION RESPONSE 9, ISOFORM A"/>
    <property type="match status" value="1"/>
</dbReference>
<keyword evidence="4" id="KW-1185">Reference proteome</keyword>
<evidence type="ECO:0000256" key="1">
    <source>
        <dbReference type="SAM" id="MobiDB-lite"/>
    </source>
</evidence>
<dbReference type="Proteomes" id="UP000283509">
    <property type="component" value="Unassembled WGS sequence"/>
</dbReference>
<organism evidence="3 4">
    <name type="scientific">Penaeus vannamei</name>
    <name type="common">Whiteleg shrimp</name>
    <name type="synonym">Litopenaeus vannamei</name>
    <dbReference type="NCBI Taxonomy" id="6689"/>
    <lineage>
        <taxon>Eukaryota</taxon>
        <taxon>Metazoa</taxon>
        <taxon>Ecdysozoa</taxon>
        <taxon>Arthropoda</taxon>
        <taxon>Crustacea</taxon>
        <taxon>Multicrustacea</taxon>
        <taxon>Malacostraca</taxon>
        <taxon>Eumalacostraca</taxon>
        <taxon>Eucarida</taxon>
        <taxon>Decapoda</taxon>
        <taxon>Dendrobranchiata</taxon>
        <taxon>Penaeoidea</taxon>
        <taxon>Penaeidae</taxon>
        <taxon>Penaeus</taxon>
    </lineage>
</organism>
<dbReference type="InterPro" id="IPR036179">
    <property type="entry name" value="Ig-like_dom_sf"/>
</dbReference>
<feature type="domain" description="Ig-like" evidence="2">
    <location>
        <begin position="155"/>
        <end position="260"/>
    </location>
</feature>
<dbReference type="Gene3D" id="2.60.40.10">
    <property type="entry name" value="Immunoglobulins"/>
    <property type="match status" value="1"/>
</dbReference>
<dbReference type="EMBL" id="QCYY01001932">
    <property type="protein sequence ID" value="ROT74122.1"/>
    <property type="molecule type" value="Genomic_DNA"/>
</dbReference>
<sequence length="278" mass="31379">MTQRRLSLSRCSNAAPSTRAADRALAVSFSPLRINLVRVLHLPTHLPFLLVLGKSFRARAEGQRLGLPLGSFPEAGRRGAAAGRAAVGMTAESILFRWLPLLLALTEALGDGSSPKALGRLVSSPLKTQRFISVSESHYDHDHHTHHHHEVVPEPHFAPSNTSCEVYLGQTAELDCTVHDLTNESVSWMRRVEDVLELLTWDNYTYVNDDRYQLVHETGDRWQRWQLAISATNREDGGHYRARWPRRPPSTSRSTSSRLQKPYPTPQQEANIHPRHSR</sequence>
<evidence type="ECO:0000313" key="3">
    <source>
        <dbReference type="EMBL" id="ROT74122.1"/>
    </source>
</evidence>
<dbReference type="GO" id="GO:0032589">
    <property type="term" value="C:neuron projection membrane"/>
    <property type="evidence" value="ECO:0007669"/>
    <property type="project" value="TreeGrafter"/>
</dbReference>
<feature type="compositionally biased region" description="Low complexity" evidence="1">
    <location>
        <begin position="249"/>
        <end position="258"/>
    </location>
</feature>
<dbReference type="InterPro" id="IPR013098">
    <property type="entry name" value="Ig_I-set"/>
</dbReference>
<name>A0A3R7PQQ5_PENVA</name>
<dbReference type="Pfam" id="PF07679">
    <property type="entry name" value="I-set"/>
    <property type="match status" value="1"/>
</dbReference>
<evidence type="ECO:0000313" key="4">
    <source>
        <dbReference type="Proteomes" id="UP000283509"/>
    </source>
</evidence>
<reference evidence="3 4" key="2">
    <citation type="submission" date="2019-01" db="EMBL/GenBank/DDBJ databases">
        <title>The decoding of complex shrimp genome reveals the adaptation for benthos swimmer, frequently molting mechanism and breeding impact on genome.</title>
        <authorList>
            <person name="Sun Y."/>
            <person name="Gao Y."/>
            <person name="Yu Y."/>
        </authorList>
    </citation>
    <scope>NUCLEOTIDE SEQUENCE [LARGE SCALE GENOMIC DNA]</scope>
    <source>
        <tissue evidence="3">Muscle</tissue>
    </source>
</reference>
<comment type="caution">
    <text evidence="3">The sequence shown here is derived from an EMBL/GenBank/DDBJ whole genome shotgun (WGS) entry which is preliminary data.</text>
</comment>
<reference evidence="3 4" key="1">
    <citation type="submission" date="2018-04" db="EMBL/GenBank/DDBJ databases">
        <authorList>
            <person name="Zhang X."/>
            <person name="Yuan J."/>
            <person name="Li F."/>
            <person name="Xiang J."/>
        </authorList>
    </citation>
    <scope>NUCLEOTIDE SEQUENCE [LARGE SCALE GENOMIC DNA]</scope>
    <source>
        <tissue evidence="3">Muscle</tissue>
    </source>
</reference>
<gene>
    <name evidence="3" type="ORF">C7M84_007391</name>
</gene>
<dbReference type="PANTHER" id="PTHR23279">
    <property type="entry name" value="DEFECTIVE PROBOSCIS EXTENSION RESPONSE DPR -RELATED"/>
    <property type="match status" value="1"/>
</dbReference>
<feature type="region of interest" description="Disordered" evidence="1">
    <location>
        <begin position="237"/>
        <end position="278"/>
    </location>
</feature>
<dbReference type="InterPro" id="IPR013783">
    <property type="entry name" value="Ig-like_fold"/>
</dbReference>
<dbReference type="PROSITE" id="PS50835">
    <property type="entry name" value="IG_LIKE"/>
    <property type="match status" value="1"/>
</dbReference>
<accession>A0A3R7PQQ5</accession>
<dbReference type="OrthoDB" id="10623984at2759"/>